<organism evidence="3 4">
    <name type="scientific">Lithocarpus litseifolius</name>
    <dbReference type="NCBI Taxonomy" id="425828"/>
    <lineage>
        <taxon>Eukaryota</taxon>
        <taxon>Viridiplantae</taxon>
        <taxon>Streptophyta</taxon>
        <taxon>Embryophyta</taxon>
        <taxon>Tracheophyta</taxon>
        <taxon>Spermatophyta</taxon>
        <taxon>Magnoliopsida</taxon>
        <taxon>eudicotyledons</taxon>
        <taxon>Gunneridae</taxon>
        <taxon>Pentapetalae</taxon>
        <taxon>rosids</taxon>
        <taxon>fabids</taxon>
        <taxon>Fagales</taxon>
        <taxon>Fagaceae</taxon>
        <taxon>Lithocarpus</taxon>
    </lineage>
</organism>
<comment type="caution">
    <text evidence="3">The sequence shown here is derived from an EMBL/GenBank/DDBJ whole genome shotgun (WGS) entry which is preliminary data.</text>
</comment>
<feature type="chain" id="PRO_5043788925" description="Neprosin PEP catalytic domain-containing protein" evidence="1">
    <location>
        <begin position="25"/>
        <end position="392"/>
    </location>
</feature>
<accession>A0AAW2DDS8</accession>
<protein>
    <recommendedName>
        <fullName evidence="2">Neprosin PEP catalytic domain-containing protein</fullName>
    </recommendedName>
</protein>
<dbReference type="EMBL" id="JAZDWU010000003">
    <property type="protein sequence ID" value="KAL0007345.1"/>
    <property type="molecule type" value="Genomic_DNA"/>
</dbReference>
<dbReference type="InterPro" id="IPR004314">
    <property type="entry name" value="Neprosin"/>
</dbReference>
<feature type="domain" description="Neprosin PEP catalytic" evidence="2">
    <location>
        <begin position="141"/>
        <end position="391"/>
    </location>
</feature>
<feature type="signal peptide" evidence="1">
    <location>
        <begin position="1"/>
        <end position="24"/>
    </location>
</feature>
<dbReference type="InterPro" id="IPR025521">
    <property type="entry name" value="Neprosin_propep"/>
</dbReference>
<keyword evidence="1" id="KW-0732">Signal</keyword>
<dbReference type="AlphaFoldDB" id="A0AAW2DDS8"/>
<dbReference type="InterPro" id="IPR053168">
    <property type="entry name" value="Glutamic_endopeptidase"/>
</dbReference>
<evidence type="ECO:0000259" key="2">
    <source>
        <dbReference type="PROSITE" id="PS52045"/>
    </source>
</evidence>
<dbReference type="PANTHER" id="PTHR31589">
    <property type="entry name" value="PROTEIN, PUTATIVE (DUF239)-RELATED-RELATED"/>
    <property type="match status" value="1"/>
</dbReference>
<evidence type="ECO:0000256" key="1">
    <source>
        <dbReference type="SAM" id="SignalP"/>
    </source>
</evidence>
<keyword evidence="4" id="KW-1185">Reference proteome</keyword>
<reference evidence="3 4" key="1">
    <citation type="submission" date="2024-01" db="EMBL/GenBank/DDBJ databases">
        <title>A telomere-to-telomere, gap-free genome of sweet tea (Lithocarpus litseifolius).</title>
        <authorList>
            <person name="Zhou J."/>
        </authorList>
    </citation>
    <scope>NUCLEOTIDE SEQUENCE [LARGE SCALE GENOMIC DNA]</scope>
    <source>
        <strain evidence="3">Zhou-2022a</strain>
        <tissue evidence="3">Leaf</tissue>
    </source>
</reference>
<proteinExistence type="predicted"/>
<gene>
    <name evidence="3" type="ORF">SO802_008847</name>
</gene>
<name>A0AAW2DDS8_9ROSI</name>
<dbReference type="PANTHER" id="PTHR31589:SF223">
    <property type="entry name" value="PROTEIN, PUTATIVE (DUF239)-RELATED"/>
    <property type="match status" value="1"/>
</dbReference>
<dbReference type="Proteomes" id="UP001459277">
    <property type="component" value="Unassembled WGS sequence"/>
</dbReference>
<dbReference type="Pfam" id="PF03080">
    <property type="entry name" value="Neprosin"/>
    <property type="match status" value="1"/>
</dbReference>
<dbReference type="PROSITE" id="PS52045">
    <property type="entry name" value="NEPROSIN_PEP_CD"/>
    <property type="match status" value="1"/>
</dbReference>
<dbReference type="Gene3D" id="3.90.1320.10">
    <property type="entry name" value="Outer-capsid protein sigma 3, large lobe"/>
    <property type="match status" value="1"/>
</dbReference>
<sequence length="392" mass="43548">MDFEIMILIVVLYLCLISINQVNGTQIISKEKELELERQLKLINKPPVKSIQTEFGHIVDCIDINKQLAFDHPLLKDHKIQERPHFSQRTTKNADLSRNRPSMIGLPKDACPSGTVPIRRTTKEDLIAYSSMSNNIYPQTTEVPNLHRAVIQMQKIEHHSYIGVEGRISVYNPQVKGGISYALMYVTNGANDNLNSITTGWLVSPSLTNGTGYSYFFTFWTIDGSKKTGCFDTACPGFVQVDNRYYTGSPLDNVSIIDGPQFEIALSISKDEDGNWWITRDGNRIGYYPAAIFNNLTEPETVGWGGIAVSPPNGISPPMGSGIFPDDNYHHTSQFRSVQYRNSSGVLDVPQAYTIDTIIDSPNCYLIHFLGYIDMLGGYTLGFGGPGGNCGI</sequence>
<evidence type="ECO:0000313" key="3">
    <source>
        <dbReference type="EMBL" id="KAL0007345.1"/>
    </source>
</evidence>
<evidence type="ECO:0000313" key="4">
    <source>
        <dbReference type="Proteomes" id="UP001459277"/>
    </source>
</evidence>
<dbReference type="Pfam" id="PF14365">
    <property type="entry name" value="Neprosin_AP"/>
    <property type="match status" value="1"/>
</dbReference>